<gene>
    <name evidence="1" type="ORF">SISNIDRAFT_420506</name>
</gene>
<feature type="non-terminal residue" evidence="1">
    <location>
        <position position="1"/>
    </location>
</feature>
<keyword evidence="2" id="KW-1185">Reference proteome</keyword>
<dbReference type="STRING" id="1314777.A0A164MK49"/>
<dbReference type="EMBL" id="KV419468">
    <property type="protein sequence ID" value="KZS86789.1"/>
    <property type="molecule type" value="Genomic_DNA"/>
</dbReference>
<protein>
    <recommendedName>
        <fullName evidence="3">Reverse transcriptase zinc-binding domain-containing protein</fullName>
    </recommendedName>
</protein>
<evidence type="ECO:0000313" key="1">
    <source>
        <dbReference type="EMBL" id="KZS86789.1"/>
    </source>
</evidence>
<name>A0A164MK49_9AGAM</name>
<reference evidence="1 2" key="1">
    <citation type="journal article" date="2016" name="Mol. Biol. Evol.">
        <title>Comparative Genomics of Early-Diverging Mushroom-Forming Fungi Provides Insights into the Origins of Lignocellulose Decay Capabilities.</title>
        <authorList>
            <person name="Nagy L.G."/>
            <person name="Riley R."/>
            <person name="Tritt A."/>
            <person name="Adam C."/>
            <person name="Daum C."/>
            <person name="Floudas D."/>
            <person name="Sun H."/>
            <person name="Yadav J.S."/>
            <person name="Pangilinan J."/>
            <person name="Larsson K.H."/>
            <person name="Matsuura K."/>
            <person name="Barry K."/>
            <person name="Labutti K."/>
            <person name="Kuo R."/>
            <person name="Ohm R.A."/>
            <person name="Bhattacharya S.S."/>
            <person name="Shirouzu T."/>
            <person name="Yoshinaga Y."/>
            <person name="Martin F.M."/>
            <person name="Grigoriev I.V."/>
            <person name="Hibbett D.S."/>
        </authorList>
    </citation>
    <scope>NUCLEOTIDE SEQUENCE [LARGE SCALE GENOMIC DNA]</scope>
    <source>
        <strain evidence="1 2">HHB9708</strain>
    </source>
</reference>
<accession>A0A164MK49</accession>
<organism evidence="1 2">
    <name type="scientific">Sistotremastrum niveocremeum HHB9708</name>
    <dbReference type="NCBI Taxonomy" id="1314777"/>
    <lineage>
        <taxon>Eukaryota</taxon>
        <taxon>Fungi</taxon>
        <taxon>Dikarya</taxon>
        <taxon>Basidiomycota</taxon>
        <taxon>Agaricomycotina</taxon>
        <taxon>Agaricomycetes</taxon>
        <taxon>Sistotremastrales</taxon>
        <taxon>Sistotremastraceae</taxon>
        <taxon>Sertulicium</taxon>
        <taxon>Sertulicium niveocremeum</taxon>
    </lineage>
</organism>
<evidence type="ECO:0008006" key="3">
    <source>
        <dbReference type="Google" id="ProtNLM"/>
    </source>
</evidence>
<sequence length="94" mass="10741">CRTGHGFFGEYYSHMRVPEDVGCPCGEEYQTRNHIIRDCDLHTAARRKLTDSLIDMTDKTIFGTNEGIIALSEFIKESGAFEKTERLEPEPQET</sequence>
<dbReference type="Proteomes" id="UP000076722">
    <property type="component" value="Unassembled WGS sequence"/>
</dbReference>
<proteinExistence type="predicted"/>
<dbReference type="OrthoDB" id="3230070at2759"/>
<dbReference type="AlphaFoldDB" id="A0A164MK49"/>
<evidence type="ECO:0000313" key="2">
    <source>
        <dbReference type="Proteomes" id="UP000076722"/>
    </source>
</evidence>